<dbReference type="GO" id="GO:0003841">
    <property type="term" value="F:1-acylglycerol-3-phosphate O-acyltransferase activity"/>
    <property type="evidence" value="ECO:0007669"/>
    <property type="project" value="UniProtKB-EC"/>
</dbReference>
<feature type="domain" description="Phospholipid/glycerol acyltransferase" evidence="5">
    <location>
        <begin position="93"/>
        <end position="211"/>
    </location>
</feature>
<dbReference type="SUPFAM" id="SSF69593">
    <property type="entry name" value="Glycerol-3-phosphate (1)-acyltransferase"/>
    <property type="match status" value="1"/>
</dbReference>
<dbReference type="EC" id="2.3.1.51" evidence="2"/>
<dbReference type="PANTHER" id="PTHR10434">
    <property type="entry name" value="1-ACYL-SN-GLYCEROL-3-PHOSPHATE ACYLTRANSFERASE"/>
    <property type="match status" value="1"/>
</dbReference>
<accession>A0A7R8ZRC5</accession>
<dbReference type="CDD" id="cd07989">
    <property type="entry name" value="LPLAT_AGPAT-like"/>
    <property type="match status" value="1"/>
</dbReference>
<protein>
    <recommendedName>
        <fullName evidence="2">1-acylglycerol-3-phosphate O-acyltransferase</fullName>
        <ecNumber evidence="2">2.3.1.51</ecNumber>
    </recommendedName>
</protein>
<comment type="pathway">
    <text evidence="1">Phospholipid metabolism; CDP-diacylglycerol biosynthesis; CDP-diacylglycerol from sn-glycerol 3-phosphate: step 2/3.</text>
</comment>
<dbReference type="Pfam" id="PF01553">
    <property type="entry name" value="Acyltransferase"/>
    <property type="match status" value="1"/>
</dbReference>
<proteinExistence type="predicted"/>
<keyword evidence="4" id="KW-0012">Acyltransferase</keyword>
<evidence type="ECO:0000259" key="5">
    <source>
        <dbReference type="SMART" id="SM00563"/>
    </source>
</evidence>
<name>A0A7R8ZRC5_9CRUS</name>
<dbReference type="AlphaFoldDB" id="A0A7R8ZRC5"/>
<dbReference type="GO" id="GO:0006654">
    <property type="term" value="P:phosphatidic acid biosynthetic process"/>
    <property type="evidence" value="ECO:0007669"/>
    <property type="project" value="TreeGrafter"/>
</dbReference>
<evidence type="ECO:0000256" key="2">
    <source>
        <dbReference type="ARBA" id="ARBA00013211"/>
    </source>
</evidence>
<dbReference type="OrthoDB" id="202234at2759"/>
<evidence type="ECO:0000256" key="3">
    <source>
        <dbReference type="ARBA" id="ARBA00022679"/>
    </source>
</evidence>
<evidence type="ECO:0000256" key="4">
    <source>
        <dbReference type="ARBA" id="ARBA00023315"/>
    </source>
</evidence>
<keyword evidence="3" id="KW-0808">Transferase</keyword>
<gene>
    <name evidence="6" type="ORF">CTOB1V02_LOCUS12059</name>
</gene>
<reference evidence="6" key="1">
    <citation type="submission" date="2020-11" db="EMBL/GenBank/DDBJ databases">
        <authorList>
            <person name="Tran Van P."/>
        </authorList>
    </citation>
    <scope>NUCLEOTIDE SEQUENCE</scope>
</reference>
<organism evidence="6">
    <name type="scientific">Cyprideis torosa</name>
    <dbReference type="NCBI Taxonomy" id="163714"/>
    <lineage>
        <taxon>Eukaryota</taxon>
        <taxon>Metazoa</taxon>
        <taxon>Ecdysozoa</taxon>
        <taxon>Arthropoda</taxon>
        <taxon>Crustacea</taxon>
        <taxon>Oligostraca</taxon>
        <taxon>Ostracoda</taxon>
        <taxon>Podocopa</taxon>
        <taxon>Podocopida</taxon>
        <taxon>Cytherocopina</taxon>
        <taxon>Cytheroidea</taxon>
        <taxon>Cytherideidae</taxon>
        <taxon>Cyprideis</taxon>
    </lineage>
</organism>
<dbReference type="PANTHER" id="PTHR10434:SF11">
    <property type="entry name" value="1-ACYL-SN-GLYCEROL-3-PHOSPHATE ACYLTRANSFERASE"/>
    <property type="match status" value="1"/>
</dbReference>
<sequence length="268" mass="30592">MNPHIIWSLIFFGCVAFTLVFRFRNAAHYYMKFAFYIIYVSGTALFLIPIAIFQPKNVKNANIGTRWSRWTNSILEIQWEVEGQEHLAVDQGAIVVSNHQSMLDYLGMCELWDVAGKLTAVAKKEILYSGPFGLAAYLCDLVFINRMNSDESKQILKEAGQKMKKEKIKLWIYPEGTRCSDPGKLLPFKKGAFHMAVQCGLPIIPIVFSPYYFVDYKKKIFASGKVRIHILPAVDTSAYSLDQIPELSEEVRSLMLQEYLALGSRKQL</sequence>
<dbReference type="InterPro" id="IPR002123">
    <property type="entry name" value="Plipid/glycerol_acylTrfase"/>
</dbReference>
<dbReference type="EMBL" id="OB668138">
    <property type="protein sequence ID" value="CAD7234243.1"/>
    <property type="molecule type" value="Genomic_DNA"/>
</dbReference>
<evidence type="ECO:0000256" key="1">
    <source>
        <dbReference type="ARBA" id="ARBA00004728"/>
    </source>
</evidence>
<dbReference type="SMART" id="SM00563">
    <property type="entry name" value="PlsC"/>
    <property type="match status" value="1"/>
</dbReference>
<dbReference type="GO" id="GO:0005783">
    <property type="term" value="C:endoplasmic reticulum"/>
    <property type="evidence" value="ECO:0007669"/>
    <property type="project" value="TreeGrafter"/>
</dbReference>
<evidence type="ECO:0000313" key="6">
    <source>
        <dbReference type="EMBL" id="CAD7234243.1"/>
    </source>
</evidence>